<evidence type="ECO:0000313" key="2">
    <source>
        <dbReference type="Proteomes" id="UP000588491"/>
    </source>
</evidence>
<evidence type="ECO:0000313" key="1">
    <source>
        <dbReference type="EMBL" id="NMO78551.1"/>
    </source>
</evidence>
<reference evidence="1 2" key="1">
    <citation type="submission" date="2020-04" db="EMBL/GenBank/DDBJ databases">
        <title>Bacillus sp. UniB3 isolated from commercial digestive syrup.</title>
        <authorList>
            <person name="Thorat V."/>
            <person name="Kirdat K."/>
            <person name="Tiwarekar B."/>
            <person name="Yadav A."/>
        </authorList>
    </citation>
    <scope>NUCLEOTIDE SEQUENCE [LARGE SCALE GENOMIC DNA]</scope>
    <source>
        <strain evidence="1 2">UniB3</strain>
    </source>
</reference>
<protein>
    <submittedName>
        <fullName evidence="1">YrzI family small protein</fullName>
    </submittedName>
</protein>
<organism evidence="1 2">
    <name type="scientific">Niallia alba</name>
    <dbReference type="NCBI Taxonomy" id="2729105"/>
    <lineage>
        <taxon>Bacteria</taxon>
        <taxon>Bacillati</taxon>
        <taxon>Bacillota</taxon>
        <taxon>Bacilli</taxon>
        <taxon>Bacillales</taxon>
        <taxon>Bacillaceae</taxon>
        <taxon>Niallia</taxon>
    </lineage>
</organism>
<dbReference type="RefSeq" id="WP_169188865.1">
    <property type="nucleotide sequence ID" value="NZ_JABBPK010000001.1"/>
</dbReference>
<keyword evidence="2" id="KW-1185">Reference proteome</keyword>
<dbReference type="Pfam" id="PF09501">
    <property type="entry name" value="Bac_small_YrzI"/>
    <property type="match status" value="1"/>
</dbReference>
<dbReference type="Proteomes" id="UP000588491">
    <property type="component" value="Unassembled WGS sequence"/>
</dbReference>
<gene>
    <name evidence="1" type="ORF">HHU08_16325</name>
</gene>
<accession>A0A7Y0KA93</accession>
<dbReference type="InterPro" id="IPR012655">
    <property type="entry name" value="YrzI"/>
</dbReference>
<name>A0A7Y0KA93_9BACI</name>
<proteinExistence type="predicted"/>
<dbReference type="AlphaFoldDB" id="A0A7Y0KA93"/>
<comment type="caution">
    <text evidence="1">The sequence shown here is derived from an EMBL/GenBank/DDBJ whole genome shotgun (WGS) entry which is preliminary data.</text>
</comment>
<dbReference type="EMBL" id="JABBPK010000001">
    <property type="protein sequence ID" value="NMO78551.1"/>
    <property type="molecule type" value="Genomic_DNA"/>
</dbReference>
<sequence length="49" mass="6122">MTLNLIFLTVTIKKKQYTNAEWLQEMEMEKRMEENRRKLHEIGYLNHRL</sequence>